<evidence type="ECO:0000313" key="1">
    <source>
        <dbReference type="EMBL" id="EMM7457223.1"/>
    </source>
</evidence>
<evidence type="ECO:0000313" key="2">
    <source>
        <dbReference type="Proteomes" id="UP001169574"/>
    </source>
</evidence>
<reference evidence="1" key="1">
    <citation type="submission" date="2024-02" db="EMBL/GenBank/DDBJ databases">
        <authorList>
            <consortium name="Clinical and Environmental Microbiology Branch: Whole genome sequencing antimicrobial resistance pathogens in the healthcare setting"/>
        </authorList>
    </citation>
    <scope>NUCLEOTIDE SEQUENCE</scope>
    <source>
        <strain evidence="1">Whole organism</strain>
    </source>
</reference>
<comment type="caution">
    <text evidence="1">The sequence shown here is derived from an EMBL/GenBank/DDBJ whole genome shotgun (WGS) entry which is preliminary data.</text>
</comment>
<dbReference type="Proteomes" id="UP001169574">
    <property type="component" value="Unassembled WGS sequence"/>
</dbReference>
<organism evidence="1 2">
    <name type="scientific">Citrobacter freundii</name>
    <dbReference type="NCBI Taxonomy" id="546"/>
    <lineage>
        <taxon>Bacteria</taxon>
        <taxon>Pseudomonadati</taxon>
        <taxon>Pseudomonadota</taxon>
        <taxon>Gammaproteobacteria</taxon>
        <taxon>Enterobacterales</taxon>
        <taxon>Enterobacteriaceae</taxon>
        <taxon>Citrobacter</taxon>
        <taxon>Citrobacter freundii complex</taxon>
    </lineage>
</organism>
<evidence type="ECO:0008006" key="3">
    <source>
        <dbReference type="Google" id="ProtNLM"/>
    </source>
</evidence>
<protein>
    <recommendedName>
        <fullName evidence="3">Glycosyltransferase</fullName>
    </recommendedName>
</protein>
<dbReference type="EMBL" id="ABLGCN030000003">
    <property type="protein sequence ID" value="EMM7457223.1"/>
    <property type="molecule type" value="Genomic_DNA"/>
</dbReference>
<sequence>MNKNLLLTKVNEYIFDDKELNLSIKNAQKIGSLLWFNNVGIYGLADIESELCDLCYNSKKWHETIGCSPNELFVVSEPYLTGGHTRLMERLSQYCENKPDLLITRMPHNTDVVARMETFFNKITGIYVSKNNYLMHVYRLVEKIQHYNKVVLNIHPDDISAVISCGIAKKNNPKLKVFFVNHADHTFSFGQTIADLWFELSEFGRRIDVLRNLKTEKSFLGIPLDIAIIDNEKHLQTSGISNGDLLVTAAAGFKYKPIRNETITKIIHPILDKYSKSKIYVIGVSKYRDYWWWATKLKYRSRIVLHSTLSYEEYLSLTNSAKGYIDSHPLPGGSAFAEQFFKGKFCIGLHSPVQGYTPIEVFKMRKFTGFHKCDNREFRRVLEMAIEVHSSDKVKERFLLALDGTICKKNLCQSFIKWSGDEHFLENKHIANIPNHLTLFDAPYGILLRFSTSWAMVKFITAKIVNQVKFLVGH</sequence>
<accession>A0AAN4JCB9</accession>
<gene>
    <name evidence="1" type="ORF">P7U51_001708</name>
</gene>
<dbReference type="SUPFAM" id="SSF53756">
    <property type="entry name" value="UDP-Glycosyltransferase/glycogen phosphorylase"/>
    <property type="match status" value="1"/>
</dbReference>
<name>A0AAN4JCB9_CITFR</name>
<dbReference type="AlphaFoldDB" id="A0AAN4JCB9"/>
<proteinExistence type="predicted"/>